<accession>Q6IJU0</accession>
<protein>
    <submittedName>
        <fullName evidence="1">HDC14231</fullName>
    </submittedName>
</protein>
<dbReference type="EMBL" id="BK002626">
    <property type="protein sequence ID" value="DAA04132.1"/>
    <property type="molecule type" value="Genomic_DNA"/>
</dbReference>
<dbReference type="AlphaFoldDB" id="Q6IJU0"/>
<sequence>MLVVISSSTVALAQHEGLKSEHFLEKLQPARCSWIPQIPRSAAVPLLVALNILLLIKYITRRNTKGQPGCEPRSLIAFRPKCVNEIIHHKLRRPFQIFSRCKPPRTSAPGNVAQPASQPASQQAIQQTTCALSDRQKRLTIENKTIRIRFLTGNIAEIADRTRLIDPTIDRSTRIKFGAGGVSERPTSLVASE</sequence>
<reference evidence="1" key="1">
    <citation type="journal article" date="2003" name="Genome Biol.">
        <title>An integrated gene annotation and transcriptional profiling approach towards the full gene content of the Drosophila genome.</title>
        <authorList>
            <person name="Hild M."/>
            <person name="Beckmann B."/>
            <person name="Haas S.A."/>
            <person name="Koch B."/>
            <person name="Solovyev V."/>
            <person name="Busold C."/>
            <person name="Fellenberg K."/>
            <person name="Boutros M."/>
            <person name="Vingron M."/>
            <person name="Sauer F."/>
            <person name="Hoheisel J.D."/>
            <person name="Paro R."/>
        </authorList>
    </citation>
    <scope>NUCLEOTIDE SEQUENCE</scope>
</reference>
<evidence type="ECO:0000313" key="1">
    <source>
        <dbReference type="EMBL" id="DAA04132.1"/>
    </source>
</evidence>
<gene>
    <name evidence="1" type="ORF">HDC14231</name>
</gene>
<organism evidence="1">
    <name type="scientific">Drosophila melanogaster</name>
    <name type="common">Fruit fly</name>
    <dbReference type="NCBI Taxonomy" id="7227"/>
    <lineage>
        <taxon>Eukaryota</taxon>
        <taxon>Metazoa</taxon>
        <taxon>Ecdysozoa</taxon>
        <taxon>Arthropoda</taxon>
        <taxon>Hexapoda</taxon>
        <taxon>Insecta</taxon>
        <taxon>Pterygota</taxon>
        <taxon>Neoptera</taxon>
        <taxon>Endopterygota</taxon>
        <taxon>Diptera</taxon>
        <taxon>Brachycera</taxon>
        <taxon>Muscomorpha</taxon>
        <taxon>Ephydroidea</taxon>
        <taxon>Drosophilidae</taxon>
        <taxon>Drosophila</taxon>
        <taxon>Sophophora</taxon>
    </lineage>
</organism>
<name>Q6IJU0_DROME</name>
<proteinExistence type="predicted"/>